<dbReference type="WBParaSite" id="SVE_0934800.1">
    <property type="protein sequence ID" value="SVE_0934800.1"/>
    <property type="gene ID" value="SVE_0934800"/>
</dbReference>
<keyword evidence="2" id="KW-1185">Reference proteome</keyword>
<dbReference type="AlphaFoldDB" id="A0A0K0FJY5"/>
<organism evidence="2 3">
    <name type="scientific">Strongyloides venezuelensis</name>
    <name type="common">Threadworm</name>
    <dbReference type="NCBI Taxonomy" id="75913"/>
    <lineage>
        <taxon>Eukaryota</taxon>
        <taxon>Metazoa</taxon>
        <taxon>Ecdysozoa</taxon>
        <taxon>Nematoda</taxon>
        <taxon>Chromadorea</taxon>
        <taxon>Rhabditida</taxon>
        <taxon>Tylenchina</taxon>
        <taxon>Panagrolaimomorpha</taxon>
        <taxon>Strongyloidoidea</taxon>
        <taxon>Strongyloididae</taxon>
        <taxon>Strongyloides</taxon>
    </lineage>
</organism>
<reference evidence="3" key="2">
    <citation type="submission" date="2015-08" db="UniProtKB">
        <authorList>
            <consortium name="WormBaseParasite"/>
        </authorList>
    </citation>
    <scope>IDENTIFICATION</scope>
</reference>
<accession>A0A0K0FJY5</accession>
<sequence>MVFNNNIVFLLIITLNIINVGVQSIRIRLYVTGQIDCHGMRPNKIYVGLYQKTIFQDFQLINEVLSHCGEYFQVNGTELIISARNHYSPWKKSSRFLPVLFFTFKYRIENLVCRVRALFIFSNRHKNAENGCNRFYNLNVVDLTNPNWQEKKCHLDRKWRSFRKKSYLTMDRSRFSTKF</sequence>
<evidence type="ECO:0000313" key="2">
    <source>
        <dbReference type="Proteomes" id="UP000035680"/>
    </source>
</evidence>
<dbReference type="Proteomes" id="UP000035680">
    <property type="component" value="Unassembled WGS sequence"/>
</dbReference>
<evidence type="ECO:0000313" key="3">
    <source>
        <dbReference type="WBParaSite" id="SVE_0934800.1"/>
    </source>
</evidence>
<keyword evidence="1" id="KW-0472">Membrane</keyword>
<name>A0A0K0FJY5_STRVS</name>
<feature type="transmembrane region" description="Helical" evidence="1">
    <location>
        <begin position="6"/>
        <end position="22"/>
    </location>
</feature>
<evidence type="ECO:0000256" key="1">
    <source>
        <dbReference type="SAM" id="Phobius"/>
    </source>
</evidence>
<reference evidence="2" key="1">
    <citation type="submission" date="2014-07" db="EMBL/GenBank/DDBJ databases">
        <authorList>
            <person name="Martin A.A"/>
            <person name="De Silva N."/>
        </authorList>
    </citation>
    <scope>NUCLEOTIDE SEQUENCE</scope>
</reference>
<keyword evidence="1" id="KW-0812">Transmembrane</keyword>
<keyword evidence="1" id="KW-1133">Transmembrane helix</keyword>
<protein>
    <submittedName>
        <fullName evidence="3">Uncharacterized protein</fullName>
    </submittedName>
</protein>
<proteinExistence type="predicted"/>